<evidence type="ECO:0000313" key="6">
    <source>
        <dbReference type="Proteomes" id="UP000249419"/>
    </source>
</evidence>
<evidence type="ECO:0000256" key="2">
    <source>
        <dbReference type="ARBA" id="ARBA00022797"/>
    </source>
</evidence>
<dbReference type="InterPro" id="IPR010497">
    <property type="entry name" value="Epoxide_hydro_N"/>
</dbReference>
<dbReference type="Pfam" id="PF06441">
    <property type="entry name" value="EHN"/>
    <property type="match status" value="1"/>
</dbReference>
<dbReference type="Gene3D" id="3.40.50.1820">
    <property type="entry name" value="alpha/beta hydrolase"/>
    <property type="match status" value="1"/>
</dbReference>
<keyword evidence="2" id="KW-0058">Aromatic hydrocarbons catabolism</keyword>
<organism evidence="5 6">
    <name type="scientific">Micromonospora saelicesensis</name>
    <dbReference type="NCBI Taxonomy" id="285676"/>
    <lineage>
        <taxon>Bacteria</taxon>
        <taxon>Bacillati</taxon>
        <taxon>Actinomycetota</taxon>
        <taxon>Actinomycetes</taxon>
        <taxon>Micromonosporales</taxon>
        <taxon>Micromonosporaceae</taxon>
        <taxon>Micromonospora</taxon>
    </lineage>
</organism>
<keyword evidence="3 5" id="KW-0378">Hydrolase</keyword>
<dbReference type="EMBL" id="PYAG01000009">
    <property type="protein sequence ID" value="RAO35805.1"/>
    <property type="molecule type" value="Genomic_DNA"/>
</dbReference>
<evidence type="ECO:0000256" key="3">
    <source>
        <dbReference type="ARBA" id="ARBA00022801"/>
    </source>
</evidence>
<accession>A0A328NTF2</accession>
<dbReference type="AlphaFoldDB" id="A0A328NTF2"/>
<gene>
    <name evidence="5" type="ORF">PSN13_02228</name>
</gene>
<name>A0A328NTF2_9ACTN</name>
<dbReference type="PANTHER" id="PTHR21661">
    <property type="entry name" value="EPOXIDE HYDROLASE 1-RELATED"/>
    <property type="match status" value="1"/>
</dbReference>
<proteinExistence type="inferred from homology"/>
<comment type="caution">
    <text evidence="5">The sequence shown here is derived from an EMBL/GenBank/DDBJ whole genome shotgun (WGS) entry which is preliminary data.</text>
</comment>
<comment type="similarity">
    <text evidence="1">Belongs to the peptidase S33 family.</text>
</comment>
<dbReference type="Proteomes" id="UP000249419">
    <property type="component" value="Unassembled WGS sequence"/>
</dbReference>
<evidence type="ECO:0000256" key="1">
    <source>
        <dbReference type="ARBA" id="ARBA00010088"/>
    </source>
</evidence>
<protein>
    <submittedName>
        <fullName evidence="5">Microsomal epoxide hydrolase</fullName>
    </submittedName>
</protein>
<dbReference type="InterPro" id="IPR029058">
    <property type="entry name" value="AB_hydrolase_fold"/>
</dbReference>
<evidence type="ECO:0000313" key="5">
    <source>
        <dbReference type="EMBL" id="RAO35805.1"/>
    </source>
</evidence>
<evidence type="ECO:0000259" key="4">
    <source>
        <dbReference type="Pfam" id="PF06441"/>
    </source>
</evidence>
<feature type="domain" description="Epoxide hydrolase N-terminal" evidence="4">
    <location>
        <begin position="1"/>
        <end position="63"/>
    </location>
</feature>
<sequence length="75" mass="8443">MQSLCGYWAEAYDWRAVEARLNAVPQYLVNVNGLTIHVLHARSPHPGAMPQLLTHGWPGSVLELVDLIMPLRLVR</sequence>
<dbReference type="PANTHER" id="PTHR21661:SF35">
    <property type="entry name" value="EPOXIDE HYDROLASE"/>
    <property type="match status" value="1"/>
</dbReference>
<reference evidence="5 6" key="1">
    <citation type="submission" date="2018-03" db="EMBL/GenBank/DDBJ databases">
        <title>Defining the species Micromonospora saelicesensis and Micromonospora noduli under the framework of genomics.</title>
        <authorList>
            <person name="Riesco R."/>
            <person name="Trujillo M.E."/>
        </authorList>
    </citation>
    <scope>NUCLEOTIDE SEQUENCE [LARGE SCALE GENOMIC DNA]</scope>
    <source>
        <strain evidence="5 6">PSN13</strain>
    </source>
</reference>
<dbReference type="SUPFAM" id="SSF53474">
    <property type="entry name" value="alpha/beta-Hydrolases"/>
    <property type="match status" value="1"/>
</dbReference>
<dbReference type="GO" id="GO:0097176">
    <property type="term" value="P:epoxide metabolic process"/>
    <property type="evidence" value="ECO:0007669"/>
    <property type="project" value="TreeGrafter"/>
</dbReference>
<dbReference type="GO" id="GO:0004301">
    <property type="term" value="F:epoxide hydrolase activity"/>
    <property type="evidence" value="ECO:0007669"/>
    <property type="project" value="TreeGrafter"/>
</dbReference>